<dbReference type="InterPro" id="IPR014016">
    <property type="entry name" value="UvrD-like_ATP-bd"/>
</dbReference>
<dbReference type="Pfam" id="PF00580">
    <property type="entry name" value="UvrD-helicase"/>
    <property type="match status" value="1"/>
</dbReference>
<comment type="similarity">
    <text evidence="1">Belongs to the helicase family. UvrD subfamily.</text>
</comment>
<keyword evidence="3 11" id="KW-0378">Hydrolase</keyword>
<evidence type="ECO:0000259" key="14">
    <source>
        <dbReference type="PROSITE" id="PS51217"/>
    </source>
</evidence>
<dbReference type="Proteomes" id="UP000377803">
    <property type="component" value="Chromosome"/>
</dbReference>
<sequence>MTEFSPNKQQKELIENTEGIYLVDAGAGTGKTFAITRRYINILEDQEPEDIFLATFTRNAADEMKERISQKSGYRASEIFDAPISTFHAHCQKILERNGHEAPQILGIDEYLTEDVRVLESQIRERQEFEDFISNFKQRHEEHQDFFRIVRDDSNLLSLLKSIAAKGIMPENNSWFGDTEKYLDGDFDEFKQLFEEKNKPIKENGGSKQSELRRRLYSYKWKNFDPDAPSIDDIRGGYGTKQVRKDFCEKAFQEDREELKQFVHDLYTEYLEYCLSRNYLNFSFLMALTYALLHKKPQIREEESFEYIMIDEFQDTNEIQFKLALLLADKPNFCVVGDWKQSIYSFQYAAVENILEFEDRLEKYSGELNGSQERVNFSTEEVEKIELKKNYRSTQEILDISEKSLSLPANSNENPETPEITSLESETGEDGEVLRIEAEDEIEAVLTKIQELKQEESFDYSDIAVLARTRSFGLDLQQKARNYNISAAYEGGVELFTTNPAIVLLAWLRILQDRHSRRGWAVVLEEAGYKLEEAEKILEEGDYPINMLKFELELQKTDSVEAVAEKVFERYGYRNGFTEKIIEVLGDTFSSTYMNLGQLINFIEENIEEGEIYEVDSTGNENAVTIQTIHAAKGLEYPAVFISDVNRSKFPSTNGFSPCIIYKDPIGLRQCKKFLRNDYAYSFDNWRTEILEKCLSGEYDEERRLMYVAMTRAEKNLYITADEEKASTFFTELDIEKVESRDAPEKVEEENGERKVFQV</sequence>
<dbReference type="EC" id="5.6.2.4" evidence="9"/>
<comment type="catalytic activity">
    <reaction evidence="8">
        <text>Couples ATP hydrolysis with the unwinding of duplex DNA by translocating in the 3'-5' direction.</text>
        <dbReference type="EC" id="5.6.2.4"/>
    </reaction>
</comment>
<dbReference type="GeneID" id="42364989"/>
<dbReference type="GO" id="GO:0000725">
    <property type="term" value="P:recombinational repair"/>
    <property type="evidence" value="ECO:0007669"/>
    <property type="project" value="TreeGrafter"/>
</dbReference>
<evidence type="ECO:0000259" key="13">
    <source>
        <dbReference type="PROSITE" id="PS51198"/>
    </source>
</evidence>
<keyword evidence="5 11" id="KW-0067">ATP-binding</keyword>
<evidence type="ECO:0000256" key="9">
    <source>
        <dbReference type="ARBA" id="ARBA00034808"/>
    </source>
</evidence>
<evidence type="ECO:0000256" key="7">
    <source>
        <dbReference type="ARBA" id="ARBA00023235"/>
    </source>
</evidence>
<dbReference type="CDD" id="cd17932">
    <property type="entry name" value="DEXQc_UvrD"/>
    <property type="match status" value="1"/>
</dbReference>
<dbReference type="InterPro" id="IPR000212">
    <property type="entry name" value="DNA_helicase_UvrD/REP"/>
</dbReference>
<dbReference type="PROSITE" id="PS51198">
    <property type="entry name" value="UVRD_HELICASE_ATP_BIND"/>
    <property type="match status" value="1"/>
</dbReference>
<comment type="catalytic activity">
    <reaction evidence="10">
        <text>ATP + H2O = ADP + phosphate + H(+)</text>
        <dbReference type="Rhea" id="RHEA:13065"/>
        <dbReference type="ChEBI" id="CHEBI:15377"/>
        <dbReference type="ChEBI" id="CHEBI:15378"/>
        <dbReference type="ChEBI" id="CHEBI:30616"/>
        <dbReference type="ChEBI" id="CHEBI:43474"/>
        <dbReference type="ChEBI" id="CHEBI:456216"/>
        <dbReference type="EC" id="5.6.2.4"/>
    </reaction>
</comment>
<dbReference type="Gene3D" id="3.40.50.300">
    <property type="entry name" value="P-loop containing nucleotide triphosphate hydrolases"/>
    <property type="match status" value="4"/>
</dbReference>
<evidence type="ECO:0000256" key="8">
    <source>
        <dbReference type="ARBA" id="ARBA00034617"/>
    </source>
</evidence>
<dbReference type="OrthoDB" id="203178at2157"/>
<dbReference type="EMBL" id="CP040089">
    <property type="protein sequence ID" value="QGA80498.1"/>
    <property type="molecule type" value="Genomic_DNA"/>
</dbReference>
<dbReference type="PANTHER" id="PTHR11070:SF2">
    <property type="entry name" value="ATP-DEPENDENT DNA HELICASE SRS2"/>
    <property type="match status" value="1"/>
</dbReference>
<dbReference type="InterPro" id="IPR013986">
    <property type="entry name" value="DExx_box_DNA_helicase_dom_sf"/>
</dbReference>
<dbReference type="RefSeq" id="WP_153550238.1">
    <property type="nucleotide sequence ID" value="NZ_CP040089.1"/>
</dbReference>
<dbReference type="KEGG" id="ncon:LC1Nh_0604"/>
<protein>
    <recommendedName>
        <fullName evidence="9">DNA 3'-5' helicase</fullName>
        <ecNumber evidence="9">5.6.2.4</ecNumber>
    </recommendedName>
</protein>
<keyword evidence="6" id="KW-0238">DNA-binding</keyword>
<evidence type="ECO:0000256" key="12">
    <source>
        <dbReference type="SAM" id="MobiDB-lite"/>
    </source>
</evidence>
<keyword evidence="16" id="KW-1185">Reference proteome</keyword>
<dbReference type="GO" id="GO:0003677">
    <property type="term" value="F:DNA binding"/>
    <property type="evidence" value="ECO:0007669"/>
    <property type="project" value="UniProtKB-KW"/>
</dbReference>
<dbReference type="PANTHER" id="PTHR11070">
    <property type="entry name" value="UVRD / RECB / PCRA DNA HELICASE FAMILY MEMBER"/>
    <property type="match status" value="1"/>
</dbReference>
<evidence type="ECO:0000256" key="5">
    <source>
        <dbReference type="ARBA" id="ARBA00022840"/>
    </source>
</evidence>
<proteinExistence type="inferred from homology"/>
<accession>A0A5Q0UFW5</accession>
<feature type="region of interest" description="Disordered" evidence="12">
    <location>
        <begin position="404"/>
        <end position="430"/>
    </location>
</feature>
<dbReference type="AlphaFoldDB" id="A0A5Q0UFW5"/>
<name>A0A5Q0UFW5_9ARCH</name>
<dbReference type="GO" id="GO:0005524">
    <property type="term" value="F:ATP binding"/>
    <property type="evidence" value="ECO:0007669"/>
    <property type="project" value="UniProtKB-UniRule"/>
</dbReference>
<dbReference type="Pfam" id="PF13361">
    <property type="entry name" value="UvrD_C"/>
    <property type="match status" value="2"/>
</dbReference>
<dbReference type="InterPro" id="IPR027417">
    <property type="entry name" value="P-loop_NTPase"/>
</dbReference>
<feature type="domain" description="UvrD-like helicase C-terminal" evidence="14">
    <location>
        <begin position="403"/>
        <end position="634"/>
    </location>
</feature>
<gene>
    <name evidence="15" type="primary">uvrD</name>
    <name evidence="15" type="ORF">LC1Nh_0604</name>
</gene>
<evidence type="ECO:0000256" key="3">
    <source>
        <dbReference type="ARBA" id="ARBA00022801"/>
    </source>
</evidence>
<evidence type="ECO:0000256" key="11">
    <source>
        <dbReference type="PROSITE-ProRule" id="PRU00560"/>
    </source>
</evidence>
<keyword evidence="2 11" id="KW-0547">Nucleotide-binding</keyword>
<evidence type="ECO:0000256" key="4">
    <source>
        <dbReference type="ARBA" id="ARBA00022806"/>
    </source>
</evidence>
<reference evidence="16" key="1">
    <citation type="submission" date="2019-05" db="EMBL/GenBank/DDBJ databases">
        <title>Candidatus Nanohalobium constans, a novel model system to study the DPANN nano-sized archaea: genomic and physiological characterization of a nanoarchaeon co-cultured with its chitinotrophic host.</title>
        <authorList>
            <person name="La Cono V."/>
            <person name="Arcadi E."/>
            <person name="Crisafi F."/>
            <person name="Denaro R."/>
            <person name="La Spada G."/>
            <person name="Messina E."/>
            <person name="Smedile F."/>
            <person name="Toshchakov S.V."/>
            <person name="Shevchenko M.A."/>
            <person name="Golyshin P.N."/>
            <person name="Golyshina O.V."/>
            <person name="Ferrer M."/>
            <person name="Rohde M."/>
            <person name="Mushegian A."/>
            <person name="Sorokin D.Y."/>
            <person name="Giuliano L."/>
            <person name="Yakimov M.M."/>
        </authorList>
    </citation>
    <scope>NUCLEOTIDE SEQUENCE [LARGE SCALE GENOMIC DNA]</scope>
    <source>
        <strain evidence="16">LC1Nh</strain>
    </source>
</reference>
<evidence type="ECO:0000256" key="6">
    <source>
        <dbReference type="ARBA" id="ARBA00023125"/>
    </source>
</evidence>
<dbReference type="GO" id="GO:0016887">
    <property type="term" value="F:ATP hydrolysis activity"/>
    <property type="evidence" value="ECO:0007669"/>
    <property type="project" value="RHEA"/>
</dbReference>
<dbReference type="InterPro" id="IPR014017">
    <property type="entry name" value="DNA_helicase_UvrD-like_C"/>
</dbReference>
<evidence type="ECO:0000256" key="2">
    <source>
        <dbReference type="ARBA" id="ARBA00022741"/>
    </source>
</evidence>
<evidence type="ECO:0000313" key="16">
    <source>
        <dbReference type="Proteomes" id="UP000377803"/>
    </source>
</evidence>
<evidence type="ECO:0000256" key="10">
    <source>
        <dbReference type="ARBA" id="ARBA00048988"/>
    </source>
</evidence>
<feature type="region of interest" description="Disordered" evidence="12">
    <location>
        <begin position="740"/>
        <end position="759"/>
    </location>
</feature>
<dbReference type="GO" id="GO:0043138">
    <property type="term" value="F:3'-5' DNA helicase activity"/>
    <property type="evidence" value="ECO:0007669"/>
    <property type="project" value="UniProtKB-EC"/>
</dbReference>
<feature type="domain" description="UvrD-like helicase ATP-binding" evidence="13">
    <location>
        <begin position="4"/>
        <end position="394"/>
    </location>
</feature>
<evidence type="ECO:0000313" key="15">
    <source>
        <dbReference type="EMBL" id="QGA80498.1"/>
    </source>
</evidence>
<dbReference type="Gene3D" id="1.10.10.160">
    <property type="match status" value="1"/>
</dbReference>
<keyword evidence="4 11" id="KW-0347">Helicase</keyword>
<dbReference type="PROSITE" id="PS51217">
    <property type="entry name" value="UVRD_HELICASE_CTER"/>
    <property type="match status" value="1"/>
</dbReference>
<feature type="binding site" evidence="11">
    <location>
        <begin position="25"/>
        <end position="32"/>
    </location>
    <ligand>
        <name>ATP</name>
        <dbReference type="ChEBI" id="CHEBI:30616"/>
    </ligand>
</feature>
<evidence type="ECO:0000256" key="1">
    <source>
        <dbReference type="ARBA" id="ARBA00009922"/>
    </source>
</evidence>
<feature type="compositionally biased region" description="Polar residues" evidence="12">
    <location>
        <begin position="404"/>
        <end position="425"/>
    </location>
</feature>
<keyword evidence="7" id="KW-0413">Isomerase</keyword>
<organism evidence="15 16">
    <name type="scientific">Candidatus Nanohalobium constans</name>
    <dbReference type="NCBI Taxonomy" id="2565781"/>
    <lineage>
        <taxon>Archaea</taxon>
        <taxon>Candidatus Nanohalarchaeota</taxon>
        <taxon>Candidatus Nanohalobia</taxon>
        <taxon>Candidatus Nanohalobiales</taxon>
        <taxon>Candidatus Nanohalobiaceae</taxon>
        <taxon>Candidatus Nanohalobium</taxon>
    </lineage>
</organism>
<dbReference type="SUPFAM" id="SSF52540">
    <property type="entry name" value="P-loop containing nucleoside triphosphate hydrolases"/>
    <property type="match status" value="1"/>
</dbReference>